<comment type="similarity">
    <text evidence="1">Belongs to the short-chain dehydrogenases/reductases (SDR) family.</text>
</comment>
<dbReference type="Gene3D" id="3.40.50.720">
    <property type="entry name" value="NAD(P)-binding Rossmann-like Domain"/>
    <property type="match status" value="1"/>
</dbReference>
<name>A0ABQ1HRY5_9GAMM</name>
<gene>
    <name evidence="2" type="primary">fabG</name>
    <name evidence="2" type="ORF">GCM10011521_27610</name>
</gene>
<protein>
    <submittedName>
        <fullName evidence="2">3-ketoacyl-ACP reductase</fullName>
    </submittedName>
</protein>
<dbReference type="Pfam" id="PF13561">
    <property type="entry name" value="adh_short_C2"/>
    <property type="match status" value="1"/>
</dbReference>
<evidence type="ECO:0000256" key="1">
    <source>
        <dbReference type="ARBA" id="ARBA00006484"/>
    </source>
</evidence>
<dbReference type="SUPFAM" id="SSF51735">
    <property type="entry name" value="NAD(P)-binding Rossmann-fold domains"/>
    <property type="match status" value="1"/>
</dbReference>
<organism evidence="2 3">
    <name type="scientific">Arenimonas soli</name>
    <dbReference type="NCBI Taxonomy" id="2269504"/>
    <lineage>
        <taxon>Bacteria</taxon>
        <taxon>Pseudomonadati</taxon>
        <taxon>Pseudomonadota</taxon>
        <taxon>Gammaproteobacteria</taxon>
        <taxon>Lysobacterales</taxon>
        <taxon>Lysobacteraceae</taxon>
        <taxon>Arenimonas</taxon>
    </lineage>
</organism>
<dbReference type="PROSITE" id="PS00061">
    <property type="entry name" value="ADH_SHORT"/>
    <property type="match status" value="1"/>
</dbReference>
<dbReference type="RefSeq" id="WP_188665682.1">
    <property type="nucleotide sequence ID" value="NZ_BMKC01000004.1"/>
</dbReference>
<dbReference type="PRINTS" id="PR00080">
    <property type="entry name" value="SDRFAMILY"/>
</dbReference>
<dbReference type="InterPro" id="IPR002347">
    <property type="entry name" value="SDR_fam"/>
</dbReference>
<comment type="caution">
    <text evidence="2">The sequence shown here is derived from an EMBL/GenBank/DDBJ whole genome shotgun (WGS) entry which is preliminary data.</text>
</comment>
<dbReference type="PRINTS" id="PR00081">
    <property type="entry name" value="GDHRDH"/>
</dbReference>
<dbReference type="InterPro" id="IPR020904">
    <property type="entry name" value="Sc_DH/Rdtase_CS"/>
</dbReference>
<keyword evidence="3" id="KW-1185">Reference proteome</keyword>
<evidence type="ECO:0000313" key="2">
    <source>
        <dbReference type="EMBL" id="GGA87685.1"/>
    </source>
</evidence>
<accession>A0ABQ1HRY5</accession>
<dbReference type="EMBL" id="BMKC01000004">
    <property type="protein sequence ID" value="GGA87685.1"/>
    <property type="molecule type" value="Genomic_DNA"/>
</dbReference>
<dbReference type="PANTHER" id="PTHR42760:SF135">
    <property type="entry name" value="BLL7886 PROTEIN"/>
    <property type="match status" value="1"/>
</dbReference>
<dbReference type="PANTHER" id="PTHR42760">
    <property type="entry name" value="SHORT-CHAIN DEHYDROGENASES/REDUCTASES FAMILY MEMBER"/>
    <property type="match status" value="1"/>
</dbReference>
<dbReference type="Proteomes" id="UP000623419">
    <property type="component" value="Unassembled WGS sequence"/>
</dbReference>
<reference evidence="3" key="1">
    <citation type="journal article" date="2019" name="Int. J. Syst. Evol. Microbiol.">
        <title>The Global Catalogue of Microorganisms (GCM) 10K type strain sequencing project: providing services to taxonomists for standard genome sequencing and annotation.</title>
        <authorList>
            <consortium name="The Broad Institute Genomics Platform"/>
            <consortium name="The Broad Institute Genome Sequencing Center for Infectious Disease"/>
            <person name="Wu L."/>
            <person name="Ma J."/>
        </authorList>
    </citation>
    <scope>NUCLEOTIDE SEQUENCE [LARGE SCALE GENOMIC DNA]</scope>
    <source>
        <strain evidence="3">CGMCC 1.15905</strain>
    </source>
</reference>
<sequence>MSLNGKTIAVTGAFGSLGTAVVKALLEQGATVAAIDLADAPREPKALGAAHLHGGVDLSDAKATGAAFDAIANQHGGLHGLVNIAGGFAWEKVQDGSTDTWDRMYQMNVRTAVAASQAALRHLPDGGRIVNIGANGAVKAGAGMGAYAASKSGVMRFTEALAEELKGRGITVNALLPSIIDTPANRADMPDADFSAWVQPAQLADAIVFLLSDKASAITGALVPVVGRV</sequence>
<dbReference type="InterPro" id="IPR036291">
    <property type="entry name" value="NAD(P)-bd_dom_sf"/>
</dbReference>
<proteinExistence type="inferred from homology"/>
<evidence type="ECO:0000313" key="3">
    <source>
        <dbReference type="Proteomes" id="UP000623419"/>
    </source>
</evidence>